<evidence type="ECO:0000256" key="1">
    <source>
        <dbReference type="SAM" id="MobiDB-lite"/>
    </source>
</evidence>
<dbReference type="EMBL" id="HBHY01006230">
    <property type="protein sequence ID" value="CAE0132561.1"/>
    <property type="molecule type" value="Transcribed_RNA"/>
</dbReference>
<reference evidence="2" key="1">
    <citation type="submission" date="2021-01" db="EMBL/GenBank/DDBJ databases">
        <authorList>
            <person name="Corre E."/>
            <person name="Pelletier E."/>
            <person name="Niang G."/>
            <person name="Scheremetjew M."/>
            <person name="Finn R."/>
            <person name="Kale V."/>
            <person name="Holt S."/>
            <person name="Cochrane G."/>
            <person name="Meng A."/>
            <person name="Brown T."/>
            <person name="Cohen L."/>
        </authorList>
    </citation>
    <scope>NUCLEOTIDE SEQUENCE</scope>
    <source>
        <strain evidence="2">RCC927</strain>
    </source>
</reference>
<name>A0A7S3BGA3_9VIRI</name>
<gene>
    <name evidence="2" type="ORF">PSIN1315_LOCUS4016</name>
    <name evidence="3" type="ORF">PSIN1315_LOCUS4017</name>
</gene>
<feature type="region of interest" description="Disordered" evidence="1">
    <location>
        <begin position="133"/>
        <end position="160"/>
    </location>
</feature>
<sequence length="198" mass="21442">MDAIGERPWYLDDDEALLEGLKSAGAAGFELPSGDNLRAAQEILDTELKASPDAARLARARQEVLVLVRAGLLPETCLSMDKESVWANRATREDLAARELQRRDFTEKVKSVRERNASRKAMRTLFAELGVDSDSDSGGASWSGSEQGSESGGYAAAATTPATADAAAMDFDAFAEKRAAMLERRKSLLRSQQEGQET</sequence>
<accession>A0A7S3BGA3</accession>
<organism evidence="2">
    <name type="scientific">Prasinoderma singulare</name>
    <dbReference type="NCBI Taxonomy" id="676789"/>
    <lineage>
        <taxon>Eukaryota</taxon>
        <taxon>Viridiplantae</taxon>
        <taxon>Prasinodermophyta</taxon>
        <taxon>Prasinodermophyceae</taxon>
        <taxon>Prasinodermales</taxon>
        <taxon>Prasinodermaceae</taxon>
        <taxon>Prasinoderma</taxon>
    </lineage>
</organism>
<evidence type="ECO:0000313" key="3">
    <source>
        <dbReference type="EMBL" id="CAE0132563.1"/>
    </source>
</evidence>
<dbReference type="AlphaFoldDB" id="A0A7S3BGA3"/>
<protein>
    <submittedName>
        <fullName evidence="2">Uncharacterized protein</fullName>
    </submittedName>
</protein>
<evidence type="ECO:0000313" key="2">
    <source>
        <dbReference type="EMBL" id="CAE0132561.1"/>
    </source>
</evidence>
<proteinExistence type="predicted"/>
<feature type="compositionally biased region" description="Low complexity" evidence="1">
    <location>
        <begin position="136"/>
        <end position="160"/>
    </location>
</feature>
<dbReference type="EMBL" id="HBHY01006231">
    <property type="protein sequence ID" value="CAE0132563.1"/>
    <property type="molecule type" value="Transcribed_RNA"/>
</dbReference>